<dbReference type="PANTHER" id="PTHR16943:SF8">
    <property type="entry name" value="2-METHYLCITRATE DEHYDRATASE"/>
    <property type="match status" value="1"/>
</dbReference>
<sequence>MTIGPTGSGKVSLARQMARSVLALDLGVFGPEVVAKAKLCLLDFLSCAFEAGQHPWSRQAVAIAQAGGTATIIGTSQLSSSADAAFANAVMGHGLVREDMHAASVAHHGVVIWPTLLALSEQTPLHGARLLSAAIIGYETGARIGRALLTSDLARLYRPTGLVAPPGAALAGSFALGLSEDQATSAIAIAANTSSGLNEWPHAGGSDMYFHPGFAASNAIKAIGLAAAGAFGSETILEGEAGLFAAYRRQAAPDSITLFPDGESEIMAVYNKPVPACNFAQTAAQAALRVSHELASTEEIDRVIIRAPDAAVRYPGCDSMGPYRNALQAKMSIPFSVAATLTRGEIEEENYSELDDADIIRLVAVTDLGADPGFTAAFPGKQGAEVTVHLRGGRTIRHALPDVIAATPSDIRARFRAAATRVLGEDRAHRLEQLIDGCEQLGNAGYIAAQCRLNTPEQALRSASQEMPNNTGEIWSTGRPA</sequence>
<evidence type="ECO:0000313" key="5">
    <source>
        <dbReference type="Proteomes" id="UP001430990"/>
    </source>
</evidence>
<dbReference type="Pfam" id="PF19305">
    <property type="entry name" value="MmgE_PrpD_C"/>
    <property type="match status" value="1"/>
</dbReference>
<dbReference type="InterPro" id="IPR045336">
    <property type="entry name" value="MmgE_PrpD_N"/>
</dbReference>
<name>A0ABY3QUS5_9BRAD</name>
<dbReference type="InterPro" id="IPR042183">
    <property type="entry name" value="MmgE/PrpD_sf_1"/>
</dbReference>
<evidence type="ECO:0000256" key="1">
    <source>
        <dbReference type="ARBA" id="ARBA00006174"/>
    </source>
</evidence>
<feature type="domain" description="MmgE/PrpD N-terminal" evidence="2">
    <location>
        <begin position="15"/>
        <end position="250"/>
    </location>
</feature>
<dbReference type="RefSeq" id="WP_063984364.1">
    <property type="nucleotide sequence ID" value="NZ_CP088100.1"/>
</dbReference>
<dbReference type="EMBL" id="CP088100">
    <property type="protein sequence ID" value="UFW89755.1"/>
    <property type="molecule type" value="Genomic_DNA"/>
</dbReference>
<dbReference type="Pfam" id="PF03972">
    <property type="entry name" value="MmgE_PrpD_N"/>
    <property type="match status" value="1"/>
</dbReference>
<reference evidence="4" key="1">
    <citation type="submission" date="2021-11" db="EMBL/GenBank/DDBJ databases">
        <title>Australian commercial rhizobial inoculants.</title>
        <authorList>
            <person name="Kohlmeier M.G."/>
            <person name="O'Hara G.W."/>
            <person name="Colombi E."/>
            <person name="Ramsay J.P."/>
            <person name="Terpolilli J."/>
        </authorList>
    </citation>
    <scope>NUCLEOTIDE SEQUENCE</scope>
    <source>
        <strain evidence="4">CC829</strain>
    </source>
</reference>
<proteinExistence type="inferred from homology"/>
<protein>
    <submittedName>
        <fullName evidence="4">MmgE/PrpD family protein</fullName>
    </submittedName>
</protein>
<dbReference type="InterPro" id="IPR042188">
    <property type="entry name" value="MmgE/PrpD_sf_2"/>
</dbReference>
<feature type="domain" description="MmgE/PrpD C-terminal" evidence="3">
    <location>
        <begin position="275"/>
        <end position="436"/>
    </location>
</feature>
<evidence type="ECO:0000259" key="3">
    <source>
        <dbReference type="Pfam" id="PF19305"/>
    </source>
</evidence>
<dbReference type="InterPro" id="IPR005656">
    <property type="entry name" value="MmgE_PrpD"/>
</dbReference>
<gene>
    <name evidence="4" type="ORF">BjapCC829_15025</name>
</gene>
<dbReference type="InterPro" id="IPR036148">
    <property type="entry name" value="MmgE/PrpD_sf"/>
</dbReference>
<evidence type="ECO:0000259" key="2">
    <source>
        <dbReference type="Pfam" id="PF03972"/>
    </source>
</evidence>
<organism evidence="4 5">
    <name type="scientific">Bradyrhizobium barranii</name>
    <dbReference type="NCBI Taxonomy" id="2992140"/>
    <lineage>
        <taxon>Bacteria</taxon>
        <taxon>Pseudomonadati</taxon>
        <taxon>Pseudomonadota</taxon>
        <taxon>Alphaproteobacteria</taxon>
        <taxon>Hyphomicrobiales</taxon>
        <taxon>Nitrobacteraceae</taxon>
        <taxon>Bradyrhizobium</taxon>
    </lineage>
</organism>
<dbReference type="Gene3D" id="3.30.1330.120">
    <property type="entry name" value="2-methylcitrate dehydratase PrpD"/>
    <property type="match status" value="1"/>
</dbReference>
<dbReference type="SUPFAM" id="SSF103378">
    <property type="entry name" value="2-methylcitrate dehydratase PrpD"/>
    <property type="match status" value="1"/>
</dbReference>
<dbReference type="Proteomes" id="UP001430990">
    <property type="component" value="Chromosome"/>
</dbReference>
<dbReference type="PANTHER" id="PTHR16943">
    <property type="entry name" value="2-METHYLCITRATE DEHYDRATASE-RELATED"/>
    <property type="match status" value="1"/>
</dbReference>
<dbReference type="InterPro" id="IPR045337">
    <property type="entry name" value="MmgE_PrpD_C"/>
</dbReference>
<evidence type="ECO:0000313" key="4">
    <source>
        <dbReference type="EMBL" id="UFW89755.1"/>
    </source>
</evidence>
<accession>A0ABY3QUS5</accession>
<keyword evidence="5" id="KW-1185">Reference proteome</keyword>
<dbReference type="Gene3D" id="1.10.4100.10">
    <property type="entry name" value="2-methylcitrate dehydratase PrpD"/>
    <property type="match status" value="1"/>
</dbReference>
<comment type="similarity">
    <text evidence="1">Belongs to the PrpD family.</text>
</comment>